<dbReference type="RefSeq" id="WP_345525629.1">
    <property type="nucleotide sequence ID" value="NZ_BAABKN010000006.1"/>
</dbReference>
<keyword evidence="3" id="KW-1003">Cell membrane</keyword>
<evidence type="ECO:0000256" key="5">
    <source>
        <dbReference type="ARBA" id="ARBA00022840"/>
    </source>
</evidence>
<evidence type="ECO:0000313" key="9">
    <source>
        <dbReference type="Proteomes" id="UP001499882"/>
    </source>
</evidence>
<evidence type="ECO:0000313" key="8">
    <source>
        <dbReference type="EMBL" id="GAA4728762.1"/>
    </source>
</evidence>
<evidence type="ECO:0000256" key="4">
    <source>
        <dbReference type="ARBA" id="ARBA00022741"/>
    </source>
</evidence>
<organism evidence="8 9">
    <name type="scientific">Nocardioides endophyticus</name>
    <dbReference type="NCBI Taxonomy" id="1353775"/>
    <lineage>
        <taxon>Bacteria</taxon>
        <taxon>Bacillati</taxon>
        <taxon>Actinomycetota</taxon>
        <taxon>Actinomycetes</taxon>
        <taxon>Propionibacteriales</taxon>
        <taxon>Nocardioidaceae</taxon>
        <taxon>Nocardioides</taxon>
    </lineage>
</organism>
<dbReference type="Gene3D" id="3.40.50.300">
    <property type="entry name" value="P-loop containing nucleotide triphosphate hydrolases"/>
    <property type="match status" value="1"/>
</dbReference>
<proteinExistence type="predicted"/>
<gene>
    <name evidence="8" type="ORF">GCM10023350_09910</name>
</gene>
<dbReference type="EMBL" id="BAABKN010000006">
    <property type="protein sequence ID" value="GAA4728762.1"/>
    <property type="molecule type" value="Genomic_DNA"/>
</dbReference>
<protein>
    <submittedName>
        <fullName evidence="8">ABC transporter ATP-binding protein</fullName>
    </submittedName>
</protein>
<dbReference type="PROSITE" id="PS50893">
    <property type="entry name" value="ABC_TRANSPORTER_2"/>
    <property type="match status" value="1"/>
</dbReference>
<sequence length="278" mass="30657">MTVNRVGARPETPAPVAISTSRSDCYVLRHVSVTLPTDRGPLDILRDINLTVPEGEILGIVGRSGTGKTTLLRVLGGLLRPTSGSASVDGFEITGPPEQVVTVFQDYAAALLPWRSLERNVGLPLEGRIGKSERQDRVREALSMVGLESRAKDYPWRLSGGMQQRVQIARALALRPRVLLMDEPFGALDAMTKASMQDQLLRLQRDTQATVIFITHDIEEAIYLSDRVALIAGSPGHVPLEIATELERPRDQVETRELPRYLEVRHQVHAALAAEHNQ</sequence>
<dbReference type="CDD" id="cd03293">
    <property type="entry name" value="ABC_NrtD_SsuB_transporters"/>
    <property type="match status" value="1"/>
</dbReference>
<accession>A0ABP8YFF8</accession>
<dbReference type="PANTHER" id="PTHR42788">
    <property type="entry name" value="TAURINE IMPORT ATP-BINDING PROTEIN-RELATED"/>
    <property type="match status" value="1"/>
</dbReference>
<dbReference type="PANTHER" id="PTHR42788:SF7">
    <property type="entry name" value="NITRATE ABC TRANSPORTER ATP-BINDING PROTEIN"/>
    <property type="match status" value="1"/>
</dbReference>
<dbReference type="InterPro" id="IPR027417">
    <property type="entry name" value="P-loop_NTPase"/>
</dbReference>
<dbReference type="SMART" id="SM00382">
    <property type="entry name" value="AAA"/>
    <property type="match status" value="1"/>
</dbReference>
<dbReference type="Pfam" id="PF00005">
    <property type="entry name" value="ABC_tran"/>
    <property type="match status" value="1"/>
</dbReference>
<keyword evidence="9" id="KW-1185">Reference proteome</keyword>
<evidence type="ECO:0000256" key="2">
    <source>
        <dbReference type="ARBA" id="ARBA00022448"/>
    </source>
</evidence>
<evidence type="ECO:0000256" key="6">
    <source>
        <dbReference type="ARBA" id="ARBA00023136"/>
    </source>
</evidence>
<dbReference type="SUPFAM" id="SSF52540">
    <property type="entry name" value="P-loop containing nucleoside triphosphate hydrolases"/>
    <property type="match status" value="1"/>
</dbReference>
<feature type="domain" description="ABC transporter" evidence="7">
    <location>
        <begin position="28"/>
        <end position="258"/>
    </location>
</feature>
<dbReference type="InterPro" id="IPR050166">
    <property type="entry name" value="ABC_transporter_ATP-bind"/>
</dbReference>
<comment type="subcellular location">
    <subcellularLocation>
        <location evidence="1">Cell membrane</location>
        <topology evidence="1">Peripheral membrane protein</topology>
    </subcellularLocation>
</comment>
<keyword evidence="6" id="KW-0472">Membrane</keyword>
<reference evidence="9" key="1">
    <citation type="journal article" date="2019" name="Int. J. Syst. Evol. Microbiol.">
        <title>The Global Catalogue of Microorganisms (GCM) 10K type strain sequencing project: providing services to taxonomists for standard genome sequencing and annotation.</title>
        <authorList>
            <consortium name="The Broad Institute Genomics Platform"/>
            <consortium name="The Broad Institute Genome Sequencing Center for Infectious Disease"/>
            <person name="Wu L."/>
            <person name="Ma J."/>
        </authorList>
    </citation>
    <scope>NUCLEOTIDE SEQUENCE [LARGE SCALE GENOMIC DNA]</scope>
    <source>
        <strain evidence="9">JCM 18532</strain>
    </source>
</reference>
<dbReference type="InterPro" id="IPR003439">
    <property type="entry name" value="ABC_transporter-like_ATP-bd"/>
</dbReference>
<dbReference type="InterPro" id="IPR003593">
    <property type="entry name" value="AAA+_ATPase"/>
</dbReference>
<name>A0ABP8YFF8_9ACTN</name>
<dbReference type="InterPro" id="IPR017871">
    <property type="entry name" value="ABC_transporter-like_CS"/>
</dbReference>
<dbReference type="PROSITE" id="PS00211">
    <property type="entry name" value="ABC_TRANSPORTER_1"/>
    <property type="match status" value="1"/>
</dbReference>
<dbReference type="GO" id="GO:0005524">
    <property type="term" value="F:ATP binding"/>
    <property type="evidence" value="ECO:0007669"/>
    <property type="project" value="UniProtKB-KW"/>
</dbReference>
<evidence type="ECO:0000259" key="7">
    <source>
        <dbReference type="PROSITE" id="PS50893"/>
    </source>
</evidence>
<dbReference type="Proteomes" id="UP001499882">
    <property type="component" value="Unassembled WGS sequence"/>
</dbReference>
<keyword evidence="2" id="KW-0813">Transport</keyword>
<keyword evidence="4" id="KW-0547">Nucleotide-binding</keyword>
<evidence type="ECO:0000256" key="3">
    <source>
        <dbReference type="ARBA" id="ARBA00022475"/>
    </source>
</evidence>
<keyword evidence="5 8" id="KW-0067">ATP-binding</keyword>
<comment type="caution">
    <text evidence="8">The sequence shown here is derived from an EMBL/GenBank/DDBJ whole genome shotgun (WGS) entry which is preliminary data.</text>
</comment>
<evidence type="ECO:0000256" key="1">
    <source>
        <dbReference type="ARBA" id="ARBA00004202"/>
    </source>
</evidence>